<dbReference type="GO" id="GO:0004930">
    <property type="term" value="F:G protein-coupled receptor activity"/>
    <property type="evidence" value="ECO:0007669"/>
    <property type="project" value="InterPro"/>
</dbReference>
<dbReference type="InterPro" id="IPR000068">
    <property type="entry name" value="GPCR_3_Ca_sens_rcpt-rel"/>
</dbReference>
<feature type="domain" description="GPCR family 3 nine cysteines" evidence="1">
    <location>
        <begin position="27"/>
        <end position="65"/>
    </location>
</feature>
<keyword evidence="3" id="KW-1185">Reference proteome</keyword>
<dbReference type="GO" id="GO:0005886">
    <property type="term" value="C:plasma membrane"/>
    <property type="evidence" value="ECO:0007669"/>
    <property type="project" value="TreeGrafter"/>
</dbReference>
<accession>A0A8C4SFS1</accession>
<dbReference type="InterPro" id="IPR011500">
    <property type="entry name" value="GPCR_3_9-Cys_dom"/>
</dbReference>
<evidence type="ECO:0000259" key="1">
    <source>
        <dbReference type="Pfam" id="PF07562"/>
    </source>
</evidence>
<evidence type="ECO:0000313" key="2">
    <source>
        <dbReference type="Ensembl" id="ENSECRP00000016351.1"/>
    </source>
</evidence>
<dbReference type="Proteomes" id="UP000694620">
    <property type="component" value="Chromosome 2"/>
</dbReference>
<dbReference type="InterPro" id="IPR038550">
    <property type="entry name" value="GPCR_3_9-Cys_sf"/>
</dbReference>
<reference evidence="2" key="1">
    <citation type="submission" date="2021-06" db="EMBL/GenBank/DDBJ databases">
        <authorList>
            <consortium name="Wellcome Sanger Institute Data Sharing"/>
        </authorList>
    </citation>
    <scope>NUCLEOTIDE SEQUENCE [LARGE SCALE GENOMIC DNA]</scope>
</reference>
<sequence>MKMEILLLPITLRIGIDFANTFIFHQVPESVCSKSCRPGSRKATRKREPVCCFDCVPCADGEISSGISKMLFYFRIQ</sequence>
<protein>
    <recommendedName>
        <fullName evidence="1">GPCR family 3 nine cysteines domain-containing protein</fullName>
    </recommendedName>
</protein>
<dbReference type="Ensembl" id="ENSECRT00000016644.1">
    <property type="protein sequence ID" value="ENSECRP00000016351.1"/>
    <property type="gene ID" value="ENSECRG00000010896.1"/>
</dbReference>
<evidence type="ECO:0000313" key="3">
    <source>
        <dbReference type="Proteomes" id="UP000694620"/>
    </source>
</evidence>
<organism evidence="2 3">
    <name type="scientific">Erpetoichthys calabaricus</name>
    <name type="common">Rope fish</name>
    <name type="synonym">Calamoichthys calabaricus</name>
    <dbReference type="NCBI Taxonomy" id="27687"/>
    <lineage>
        <taxon>Eukaryota</taxon>
        <taxon>Metazoa</taxon>
        <taxon>Chordata</taxon>
        <taxon>Craniata</taxon>
        <taxon>Vertebrata</taxon>
        <taxon>Euteleostomi</taxon>
        <taxon>Actinopterygii</taxon>
        <taxon>Polypteriformes</taxon>
        <taxon>Polypteridae</taxon>
        <taxon>Erpetoichthys</taxon>
    </lineage>
</organism>
<dbReference type="GeneTree" id="ENSGT00940000178628"/>
<reference evidence="2" key="2">
    <citation type="submission" date="2025-08" db="UniProtKB">
        <authorList>
            <consortium name="Ensembl"/>
        </authorList>
    </citation>
    <scope>IDENTIFICATION</scope>
</reference>
<dbReference type="AlphaFoldDB" id="A0A8C4SFS1"/>
<dbReference type="PANTHER" id="PTHR24061:SF0">
    <property type="entry name" value="C-FAMILY ODORANT RECEPTOR OLFCT1"/>
    <property type="match status" value="1"/>
</dbReference>
<dbReference type="Gene3D" id="2.10.50.30">
    <property type="entry name" value="GPCR, family 3, nine cysteines domain"/>
    <property type="match status" value="1"/>
</dbReference>
<reference evidence="2" key="3">
    <citation type="submission" date="2025-09" db="UniProtKB">
        <authorList>
            <consortium name="Ensembl"/>
        </authorList>
    </citation>
    <scope>IDENTIFICATION</scope>
</reference>
<dbReference type="Pfam" id="PF07562">
    <property type="entry name" value="NCD3G"/>
    <property type="match status" value="1"/>
</dbReference>
<proteinExistence type="predicted"/>
<dbReference type="PANTHER" id="PTHR24061">
    <property type="entry name" value="CALCIUM-SENSING RECEPTOR-RELATED"/>
    <property type="match status" value="1"/>
</dbReference>
<name>A0A8C4SFS1_ERPCA</name>